<dbReference type="SMART" id="SM01234">
    <property type="entry name" value="Haemolytic"/>
    <property type="match status" value="1"/>
</dbReference>
<evidence type="ECO:0000256" key="1">
    <source>
        <dbReference type="HAMAP-Rule" id="MF_00386"/>
    </source>
</evidence>
<comment type="subcellular location">
    <subcellularLocation>
        <location evidence="1">Cell membrane</location>
        <topology evidence="1">Peripheral membrane protein</topology>
        <orientation evidence="1">Cytoplasmic side</orientation>
    </subcellularLocation>
</comment>
<dbReference type="RefSeq" id="WP_185349193.1">
    <property type="nucleotide sequence ID" value="NZ_JAASTU010000030.1"/>
</dbReference>
<keyword evidence="1" id="KW-0472">Membrane</keyword>
<dbReference type="Pfam" id="PF01809">
    <property type="entry name" value="YidD"/>
    <property type="match status" value="1"/>
</dbReference>
<dbReference type="InterPro" id="IPR002696">
    <property type="entry name" value="Membr_insert_effic_factor_YidD"/>
</dbReference>
<gene>
    <name evidence="3" type="primary">yidD</name>
    <name evidence="3" type="ORF">HCJ38_02960</name>
</gene>
<feature type="compositionally biased region" description="Basic and acidic residues" evidence="2">
    <location>
        <begin position="69"/>
        <end position="85"/>
    </location>
</feature>
<accession>A0A7X0X5G2</accession>
<dbReference type="GO" id="GO:0005886">
    <property type="term" value="C:plasma membrane"/>
    <property type="evidence" value="ECO:0007669"/>
    <property type="project" value="UniProtKB-SubCell"/>
</dbReference>
<reference evidence="3 4" key="1">
    <citation type="submission" date="2020-03" db="EMBL/GenBank/DDBJ databases">
        <title>Soil Listeria distribution.</title>
        <authorList>
            <person name="Liao J."/>
            <person name="Wiedmann M."/>
        </authorList>
    </citation>
    <scope>NUCLEOTIDE SEQUENCE [LARGE SCALE GENOMIC DNA]</scope>
    <source>
        <strain evidence="3 4">FSL L7-1554</strain>
    </source>
</reference>
<evidence type="ECO:0000313" key="3">
    <source>
        <dbReference type="EMBL" id="MBC1487971.1"/>
    </source>
</evidence>
<protein>
    <recommendedName>
        <fullName evidence="1">Putative membrane protein insertion efficiency factor</fullName>
    </recommendedName>
</protein>
<evidence type="ECO:0000313" key="4">
    <source>
        <dbReference type="Proteomes" id="UP000561617"/>
    </source>
</evidence>
<comment type="caution">
    <text evidence="3">The sequence shown here is derived from an EMBL/GenBank/DDBJ whole genome shotgun (WGS) entry which is preliminary data.</text>
</comment>
<dbReference type="PANTHER" id="PTHR33383">
    <property type="entry name" value="MEMBRANE PROTEIN INSERTION EFFICIENCY FACTOR-RELATED"/>
    <property type="match status" value="1"/>
</dbReference>
<keyword evidence="1" id="KW-1003">Cell membrane</keyword>
<dbReference type="NCBIfam" id="TIGR00278">
    <property type="entry name" value="membrane protein insertion efficiency factor YidD"/>
    <property type="match status" value="1"/>
</dbReference>
<dbReference type="Proteomes" id="UP000561617">
    <property type="component" value="Unassembled WGS sequence"/>
</dbReference>
<comment type="similarity">
    <text evidence="1">Belongs to the UPF0161 family.</text>
</comment>
<dbReference type="HAMAP" id="MF_00386">
    <property type="entry name" value="UPF0161_YidD"/>
    <property type="match status" value="1"/>
</dbReference>
<dbReference type="AlphaFoldDB" id="A0A7X0X5G2"/>
<feature type="region of interest" description="Disordered" evidence="2">
    <location>
        <begin position="62"/>
        <end position="91"/>
    </location>
</feature>
<sequence>MKKILIGGIRLYQKYISRFTPATCRFYPTCSAYGIEAIQTHGALKGSYLAIKRISKCHPFHKGGLDFVPPKKDKNTSDKQSNHHCDAHHHH</sequence>
<name>A0A7X0X5G2_9LIST</name>
<dbReference type="EMBL" id="JAASTW010000003">
    <property type="protein sequence ID" value="MBC1487971.1"/>
    <property type="molecule type" value="Genomic_DNA"/>
</dbReference>
<comment type="function">
    <text evidence="1">Could be involved in insertion of integral membrane proteins into the membrane.</text>
</comment>
<evidence type="ECO:0000256" key="2">
    <source>
        <dbReference type="SAM" id="MobiDB-lite"/>
    </source>
</evidence>
<organism evidence="3 4">
    <name type="scientific">Listeria immobilis</name>
    <dbReference type="NCBI Taxonomy" id="2713502"/>
    <lineage>
        <taxon>Bacteria</taxon>
        <taxon>Bacillati</taxon>
        <taxon>Bacillota</taxon>
        <taxon>Bacilli</taxon>
        <taxon>Bacillales</taxon>
        <taxon>Listeriaceae</taxon>
        <taxon>Listeria</taxon>
    </lineage>
</organism>
<dbReference type="PANTHER" id="PTHR33383:SF1">
    <property type="entry name" value="MEMBRANE PROTEIN INSERTION EFFICIENCY FACTOR-RELATED"/>
    <property type="match status" value="1"/>
</dbReference>
<proteinExistence type="inferred from homology"/>